<organism evidence="2 3">
    <name type="scientific">Rheinheimera lutimaris</name>
    <dbReference type="NCBI Taxonomy" id="2740584"/>
    <lineage>
        <taxon>Bacteria</taxon>
        <taxon>Pseudomonadati</taxon>
        <taxon>Pseudomonadota</taxon>
        <taxon>Gammaproteobacteria</taxon>
        <taxon>Chromatiales</taxon>
        <taxon>Chromatiaceae</taxon>
        <taxon>Rheinheimera</taxon>
    </lineage>
</organism>
<accession>A0A7Y5AMF6</accession>
<proteinExistence type="predicted"/>
<comment type="caution">
    <text evidence="2">The sequence shown here is derived from an EMBL/GenBank/DDBJ whole genome shotgun (WGS) entry which is preliminary data.</text>
</comment>
<dbReference type="EMBL" id="JABSOD010000001">
    <property type="protein sequence ID" value="NRQ41082.1"/>
    <property type="molecule type" value="Genomic_DNA"/>
</dbReference>
<gene>
    <name evidence="2" type="ORF">HRH59_00640</name>
</gene>
<dbReference type="RefSeq" id="WP_173499336.1">
    <property type="nucleotide sequence ID" value="NZ_JABSOD010000001.1"/>
</dbReference>
<evidence type="ECO:0000313" key="2">
    <source>
        <dbReference type="EMBL" id="NRQ41082.1"/>
    </source>
</evidence>
<keyword evidence="1" id="KW-1133">Transmembrane helix</keyword>
<keyword evidence="1" id="KW-0472">Membrane</keyword>
<keyword evidence="3" id="KW-1185">Reference proteome</keyword>
<sequence>MLLSPGWLFVIYLSPVLSIIPVMLLWHSLAPLAALWQKVRLLCWPEDIWIG</sequence>
<reference evidence="2 3" key="1">
    <citation type="submission" date="2020-06" db="EMBL/GenBank/DDBJ databases">
        <title>Rheinheimera sp. nov., a marine bacterium isolated from coastal.</title>
        <authorList>
            <person name="Yu Q."/>
            <person name="Qi Y."/>
            <person name="Pu J."/>
        </authorList>
    </citation>
    <scope>NUCLEOTIDE SEQUENCE [LARGE SCALE GENOMIC DNA]</scope>
    <source>
        <strain evidence="2 3">YQF-2</strain>
    </source>
</reference>
<dbReference type="AlphaFoldDB" id="A0A7Y5AMF6"/>
<evidence type="ECO:0000256" key="1">
    <source>
        <dbReference type="SAM" id="Phobius"/>
    </source>
</evidence>
<dbReference type="Proteomes" id="UP000523161">
    <property type="component" value="Unassembled WGS sequence"/>
</dbReference>
<name>A0A7Y5AMF6_9GAMM</name>
<keyword evidence="1" id="KW-0812">Transmembrane</keyword>
<protein>
    <submittedName>
        <fullName evidence="2">Uncharacterized protein</fullName>
    </submittedName>
</protein>
<feature type="transmembrane region" description="Helical" evidence="1">
    <location>
        <begin position="6"/>
        <end position="26"/>
    </location>
</feature>
<evidence type="ECO:0000313" key="3">
    <source>
        <dbReference type="Proteomes" id="UP000523161"/>
    </source>
</evidence>